<feature type="compositionally biased region" description="Acidic residues" evidence="1">
    <location>
        <begin position="168"/>
        <end position="179"/>
    </location>
</feature>
<dbReference type="RefSeq" id="WP_015018807.1">
    <property type="nucleotide sequence ID" value="NC_018719.1"/>
</dbReference>
<dbReference type="Proteomes" id="UP000008037">
    <property type="component" value="Chromosome"/>
</dbReference>
<accession>K0IET2</accession>
<keyword evidence="2" id="KW-1133">Transmembrane helix</keyword>
<dbReference type="STRING" id="1237085.Ngar_c13320"/>
<reference evidence="3 4" key="1">
    <citation type="journal article" date="2012" name="Environ. Microbiol.">
        <title>The genome of the ammonia-oxidizing Candidatus Nitrososphaera gargensis: insights into metabolic versatility and environmental adaptations.</title>
        <authorList>
            <person name="Spang A."/>
            <person name="Poehlein A."/>
            <person name="Offre P."/>
            <person name="Zumbragel S."/>
            <person name="Haider S."/>
            <person name="Rychlik N."/>
            <person name="Nowka B."/>
            <person name="Schmeisser C."/>
            <person name="Lebedeva E.V."/>
            <person name="Rattei T."/>
            <person name="Bohm C."/>
            <person name="Schmid M."/>
            <person name="Galushko A."/>
            <person name="Hatzenpichler R."/>
            <person name="Weinmaier T."/>
            <person name="Daniel R."/>
            <person name="Schleper C."/>
            <person name="Spieck E."/>
            <person name="Streit W."/>
            <person name="Wagner M."/>
        </authorList>
    </citation>
    <scope>NUCLEOTIDE SEQUENCE [LARGE SCALE GENOMIC DNA]</scope>
    <source>
        <strain evidence="4">Ga9.2</strain>
    </source>
</reference>
<evidence type="ECO:0000256" key="2">
    <source>
        <dbReference type="SAM" id="Phobius"/>
    </source>
</evidence>
<proteinExistence type="predicted"/>
<dbReference type="InParanoid" id="K0IET2"/>
<feature type="transmembrane region" description="Helical" evidence="2">
    <location>
        <begin position="21"/>
        <end position="44"/>
    </location>
</feature>
<name>K0IET2_NITGG</name>
<sequence length="219" mass="23600">MAGSKNSSGGPKESDNGDKSLRGLIIALAVVGTIAGSVILLAYASSESPAPDEAASIVDEVALQPEEMPVIVEEIVDELAFTEKIEYINSTAEVKEEPSGVNNTTAEVEKEIPRAEQEQPAYDVNNTNDISGNLTGNDPDSEEESSDDLPSSDQSAEDNSQAPPTEPNEQENEDQDSSDETDKRELQDILPKRVLDLLDRVIDVDDDDKNKGKDRKGNN</sequence>
<feature type="compositionally biased region" description="Polar residues" evidence="1">
    <location>
        <begin position="124"/>
        <end position="136"/>
    </location>
</feature>
<dbReference type="HOGENOM" id="CLU_1259133_0_0_2"/>
<feature type="region of interest" description="Disordered" evidence="1">
    <location>
        <begin position="94"/>
        <end position="219"/>
    </location>
</feature>
<dbReference type="GeneID" id="13797591"/>
<evidence type="ECO:0000313" key="4">
    <source>
        <dbReference type="Proteomes" id="UP000008037"/>
    </source>
</evidence>
<keyword evidence="2" id="KW-0472">Membrane</keyword>
<dbReference type="BioCyc" id="CNIT1237085:G1324-1330-MONOMER"/>
<dbReference type="KEGG" id="nga:Ngar_c13320"/>
<protein>
    <submittedName>
        <fullName evidence="3">Uncharacterized protein</fullName>
    </submittedName>
</protein>
<feature type="compositionally biased region" description="Basic and acidic residues" evidence="1">
    <location>
        <begin position="107"/>
        <end position="117"/>
    </location>
</feature>
<evidence type="ECO:0000313" key="3">
    <source>
        <dbReference type="EMBL" id="AFU58270.1"/>
    </source>
</evidence>
<gene>
    <name evidence="3" type="ordered locus">Ngar_c13320</name>
</gene>
<feature type="compositionally biased region" description="Basic and acidic residues" evidence="1">
    <location>
        <begin position="180"/>
        <end position="219"/>
    </location>
</feature>
<evidence type="ECO:0000256" key="1">
    <source>
        <dbReference type="SAM" id="MobiDB-lite"/>
    </source>
</evidence>
<organism evidence="3 4">
    <name type="scientific">Nitrososphaera gargensis (strain Ga9.2)</name>
    <dbReference type="NCBI Taxonomy" id="1237085"/>
    <lineage>
        <taxon>Archaea</taxon>
        <taxon>Nitrososphaerota</taxon>
        <taxon>Nitrososphaeria</taxon>
        <taxon>Nitrososphaerales</taxon>
        <taxon>Nitrososphaeraceae</taxon>
        <taxon>Nitrososphaera</taxon>
    </lineage>
</organism>
<dbReference type="AlphaFoldDB" id="K0IET2"/>
<keyword evidence="2" id="KW-0812">Transmembrane</keyword>
<keyword evidence="4" id="KW-1185">Reference proteome</keyword>
<dbReference type="EMBL" id="CP002408">
    <property type="protein sequence ID" value="AFU58270.1"/>
    <property type="molecule type" value="Genomic_DNA"/>
</dbReference>